<dbReference type="Gene3D" id="2.60.40.1180">
    <property type="entry name" value="Golgi alpha-mannosidase II"/>
    <property type="match status" value="1"/>
</dbReference>
<organism evidence="7 8">
    <name type="scientific">Kribbella aluminosa</name>
    <dbReference type="NCBI Taxonomy" id="416017"/>
    <lineage>
        <taxon>Bacteria</taxon>
        <taxon>Bacillati</taxon>
        <taxon>Actinomycetota</taxon>
        <taxon>Actinomycetes</taxon>
        <taxon>Propionibacteriales</taxon>
        <taxon>Kribbellaceae</taxon>
        <taxon>Kribbella</taxon>
    </lineage>
</organism>
<reference evidence="7 8" key="1">
    <citation type="submission" date="2021-03" db="EMBL/GenBank/DDBJ databases">
        <title>Sequencing the genomes of 1000 actinobacteria strains.</title>
        <authorList>
            <person name="Klenk H.-P."/>
        </authorList>
    </citation>
    <scope>NUCLEOTIDE SEQUENCE [LARGE SCALE GENOMIC DNA]</scope>
    <source>
        <strain evidence="7 8">DSM 18824</strain>
    </source>
</reference>
<dbReference type="EMBL" id="JAGINT010000002">
    <property type="protein sequence ID" value="MBP2356111.1"/>
    <property type="molecule type" value="Genomic_DNA"/>
</dbReference>
<proteinExistence type="inferred from homology"/>
<comment type="similarity">
    <text evidence="1">Belongs to the glycosyl hydrolase 29 family.</text>
</comment>
<dbReference type="EC" id="3.2.1.51" evidence="2"/>
<dbReference type="PANTHER" id="PTHR10030:SF37">
    <property type="entry name" value="ALPHA-L-FUCOSIDASE-RELATED"/>
    <property type="match status" value="1"/>
</dbReference>
<evidence type="ECO:0000256" key="2">
    <source>
        <dbReference type="ARBA" id="ARBA00012662"/>
    </source>
</evidence>
<feature type="domain" description="Glycoside hydrolase family 29 N-terminal" evidence="6">
    <location>
        <begin position="84"/>
        <end position="138"/>
    </location>
</feature>
<evidence type="ECO:0000259" key="6">
    <source>
        <dbReference type="Pfam" id="PF01120"/>
    </source>
</evidence>
<dbReference type="SUPFAM" id="SSF51445">
    <property type="entry name" value="(Trans)glycosidases"/>
    <property type="match status" value="1"/>
</dbReference>
<evidence type="ECO:0000256" key="3">
    <source>
        <dbReference type="ARBA" id="ARBA00022729"/>
    </source>
</evidence>
<evidence type="ECO:0000256" key="4">
    <source>
        <dbReference type="ARBA" id="ARBA00022801"/>
    </source>
</evidence>
<comment type="caution">
    <text evidence="7">The sequence shown here is derived from an EMBL/GenBank/DDBJ whole genome shotgun (WGS) entry which is preliminary data.</text>
</comment>
<dbReference type="Proteomes" id="UP000755585">
    <property type="component" value="Unassembled WGS sequence"/>
</dbReference>
<keyword evidence="5" id="KW-0326">Glycosidase</keyword>
<evidence type="ECO:0000256" key="5">
    <source>
        <dbReference type="ARBA" id="ARBA00023295"/>
    </source>
</evidence>
<evidence type="ECO:0000313" key="7">
    <source>
        <dbReference type="EMBL" id="MBP2356111.1"/>
    </source>
</evidence>
<dbReference type="InterPro" id="IPR017853">
    <property type="entry name" value="GH"/>
</dbReference>
<keyword evidence="8" id="KW-1185">Reference proteome</keyword>
<keyword evidence="4" id="KW-0378">Hydrolase</keyword>
<dbReference type="InterPro" id="IPR057739">
    <property type="entry name" value="Glyco_hydro_29_N"/>
</dbReference>
<dbReference type="InterPro" id="IPR000933">
    <property type="entry name" value="Glyco_hydro_29"/>
</dbReference>
<accession>A0ABS4UX42</accession>
<dbReference type="SMART" id="SM00812">
    <property type="entry name" value="Alpha_L_fucos"/>
    <property type="match status" value="1"/>
</dbReference>
<evidence type="ECO:0000256" key="1">
    <source>
        <dbReference type="ARBA" id="ARBA00007951"/>
    </source>
</evidence>
<evidence type="ECO:0000313" key="8">
    <source>
        <dbReference type="Proteomes" id="UP000755585"/>
    </source>
</evidence>
<sequence length="268" mass="29765">MHNPSPGRNELTWEQVQERFACPPWLAEARFGIWVHWGFKDVIHEWKAAELDGEGTWWDGLDPADLYGPPPSRLTDEWIAGMEQQWELRRTLIEMLFDIISKNGNLLFNVELTPDGKVPDDHRPILDGLGAWIRTHAEAIFASNPWHVYGDNQAANTAVRTVDNADLAGAKEHTDGHFNERTLAGAPYPHDEVRFTTRNNHLYVFVLNPEAGELVLPALGPDSPLGPEGPAAVRLIGSEAVIDHHVHDNGLSLRVPPSGGVLTPQSSI</sequence>
<protein>
    <recommendedName>
        <fullName evidence="2">alpha-L-fucosidase</fullName>
        <ecNumber evidence="2">3.2.1.51</ecNumber>
    </recommendedName>
</protein>
<dbReference type="Gene3D" id="3.20.20.80">
    <property type="entry name" value="Glycosidases"/>
    <property type="match status" value="1"/>
</dbReference>
<keyword evidence="3" id="KW-0732">Signal</keyword>
<dbReference type="PANTHER" id="PTHR10030">
    <property type="entry name" value="ALPHA-L-FUCOSIDASE"/>
    <property type="match status" value="1"/>
</dbReference>
<name>A0ABS4UX42_9ACTN</name>
<dbReference type="Pfam" id="PF01120">
    <property type="entry name" value="Alpha_L_fucos"/>
    <property type="match status" value="1"/>
</dbReference>
<gene>
    <name evidence="7" type="ORF">JOF29_007221</name>
</gene>
<dbReference type="RefSeq" id="WP_209698678.1">
    <property type="nucleotide sequence ID" value="NZ_BAAAVU010000023.1"/>
</dbReference>
<dbReference type="InterPro" id="IPR013780">
    <property type="entry name" value="Glyco_hydro_b"/>
</dbReference>